<reference evidence="2" key="1">
    <citation type="journal article" date="2014" name="Genome Biol. Evol.">
        <title>Pangenome evidence for extensive interdomain horizontal transfer affecting lineage core and shell genes in uncultured planktonic thaumarchaeota and euryarchaeota.</title>
        <authorList>
            <person name="Deschamps P."/>
            <person name="Zivanovic Y."/>
            <person name="Moreira D."/>
            <person name="Rodriguez-Valera F."/>
            <person name="Lopez-Garcia P."/>
        </authorList>
    </citation>
    <scope>NUCLEOTIDE SEQUENCE</scope>
</reference>
<dbReference type="Gene3D" id="3.80.30.20">
    <property type="entry name" value="tm_1862 like domain"/>
    <property type="match status" value="1"/>
</dbReference>
<evidence type="ECO:0000313" key="2">
    <source>
        <dbReference type="EMBL" id="AIF09240.1"/>
    </source>
</evidence>
<dbReference type="Pfam" id="PF04055">
    <property type="entry name" value="Radical_SAM"/>
    <property type="match status" value="1"/>
</dbReference>
<dbReference type="AlphaFoldDB" id="A0A075H207"/>
<evidence type="ECO:0000259" key="1">
    <source>
        <dbReference type="SMART" id="SM00729"/>
    </source>
</evidence>
<organism evidence="2">
    <name type="scientific">uncultured marine thaumarchaeote KM3_35_E05</name>
    <dbReference type="NCBI Taxonomy" id="1456134"/>
    <lineage>
        <taxon>Archaea</taxon>
        <taxon>Nitrososphaerota</taxon>
        <taxon>environmental samples</taxon>
    </lineage>
</organism>
<dbReference type="SFLD" id="SFLDG01082">
    <property type="entry name" value="B12-binding_domain_containing"/>
    <property type="match status" value="1"/>
</dbReference>
<dbReference type="SFLD" id="SFLDS00029">
    <property type="entry name" value="Radical_SAM"/>
    <property type="match status" value="1"/>
</dbReference>
<sequence length="545" mass="62069">MNFWEILDVLSQKFYTIDKVKLTLAGKRIVLTADRSLMTNYRGNFLYGFIACGPYEVLPEWVFDKVFCPPVETDPITGEAKVAQVGLRRVESALLQGYKRDEILTVNPDYIEKSIGSDTKIVGVNVMDPLGMAPVTTTMSPEKLSYVAMKFKKMCANIIQLKKKYDFKVVVGGNGAWELAKSDRMRIHGIDTVVVGEADELALDLFRDLEKGDAPELMHCFVRNIQNIPEITSPTVNSLIEAMRGCGRGCDFCDVNKRSKKDLPIDRLQREAKINLDYGFDSVWLHSDEMLLYGCDNRDFQPNYDAITSLWKGLKDIGANFVGTTHMTFSAVLADPKLMHDISEINDMHTSGRWLSTNLGIETVAPNLVKKHLGVKAKPFSPEEWGWVVREGAKLLNKNHWFPAATIIIGWPDETPDDVQYTIDMMSDFRAFNFRGLVAPLLYQDFSEKNSMHFGNLNEAQFTLFWKCWENNLRVINDIIPIILRNKTYGPPMKIFMYGIIKVGTWAIMRYLRGLCKDLFNGRMPEEIIEKWARSRSVTAPAYTK</sequence>
<dbReference type="SMART" id="SM00729">
    <property type="entry name" value="Elp3"/>
    <property type="match status" value="1"/>
</dbReference>
<dbReference type="GO" id="GO:0003824">
    <property type="term" value="F:catalytic activity"/>
    <property type="evidence" value="ECO:0007669"/>
    <property type="project" value="InterPro"/>
</dbReference>
<dbReference type="GO" id="GO:0051536">
    <property type="term" value="F:iron-sulfur cluster binding"/>
    <property type="evidence" value="ECO:0007669"/>
    <property type="project" value="InterPro"/>
</dbReference>
<feature type="domain" description="Elp3/MiaA/NifB-like radical SAM core" evidence="1">
    <location>
        <begin position="236"/>
        <end position="485"/>
    </location>
</feature>
<dbReference type="InterPro" id="IPR006638">
    <property type="entry name" value="Elp3/MiaA/NifB-like_rSAM"/>
</dbReference>
<dbReference type="InterPro" id="IPR023404">
    <property type="entry name" value="rSAM_horseshoe"/>
</dbReference>
<dbReference type="PANTHER" id="PTHR42731">
    <property type="entry name" value="SLL1084 PROTEIN"/>
    <property type="match status" value="1"/>
</dbReference>
<dbReference type="SUPFAM" id="SSF102114">
    <property type="entry name" value="Radical SAM enzymes"/>
    <property type="match status" value="1"/>
</dbReference>
<dbReference type="InterPro" id="IPR007197">
    <property type="entry name" value="rSAM"/>
</dbReference>
<proteinExistence type="predicted"/>
<dbReference type="InterPro" id="IPR058240">
    <property type="entry name" value="rSAM_sf"/>
</dbReference>
<protein>
    <submittedName>
        <fullName evidence="2">Radical SAM domain-containing protein</fullName>
    </submittedName>
</protein>
<dbReference type="PANTHER" id="PTHR42731:SF4">
    <property type="entry name" value="RADICAL SAM DOMAIN PROTEIN"/>
    <property type="match status" value="1"/>
</dbReference>
<accession>A0A075H207</accession>
<dbReference type="EMBL" id="KF900856">
    <property type="protein sequence ID" value="AIF09240.1"/>
    <property type="molecule type" value="Genomic_DNA"/>
</dbReference>
<name>A0A075H207_9ARCH</name>